<dbReference type="InterPro" id="IPR050951">
    <property type="entry name" value="Retrovirus_Pol_polyprotein"/>
</dbReference>
<dbReference type="GO" id="GO:0005737">
    <property type="term" value="C:cytoplasm"/>
    <property type="evidence" value="ECO:0007669"/>
    <property type="project" value="UniProtKB-ARBA"/>
</dbReference>
<dbReference type="GO" id="GO:0019899">
    <property type="term" value="F:enzyme binding"/>
    <property type="evidence" value="ECO:0007669"/>
    <property type="project" value="UniProtKB-ARBA"/>
</dbReference>
<name>A0A8R1ESM1_CAEJA</name>
<feature type="domain" description="CCHC-type" evidence="6">
    <location>
        <begin position="179"/>
        <end position="195"/>
    </location>
</feature>
<dbReference type="InterPro" id="IPR000477">
    <property type="entry name" value="RT_dom"/>
</dbReference>
<proteinExistence type="predicted"/>
<keyword evidence="4" id="KW-0378">Hydrolase</keyword>
<dbReference type="GO" id="GO:0008270">
    <property type="term" value="F:zinc ion binding"/>
    <property type="evidence" value="ECO:0007669"/>
    <property type="project" value="UniProtKB-KW"/>
</dbReference>
<dbReference type="Pfam" id="PF00098">
    <property type="entry name" value="zf-CCHC"/>
    <property type="match status" value="1"/>
</dbReference>
<dbReference type="Gene3D" id="2.40.70.10">
    <property type="entry name" value="Acid Proteases"/>
    <property type="match status" value="1"/>
</dbReference>
<dbReference type="PANTHER" id="PTHR37984">
    <property type="entry name" value="PROTEIN CBG26694"/>
    <property type="match status" value="1"/>
</dbReference>
<dbReference type="PANTHER" id="PTHR37984:SF5">
    <property type="entry name" value="PROTEIN NYNRIN-LIKE"/>
    <property type="match status" value="1"/>
</dbReference>
<keyword evidence="5" id="KW-0862">Zinc</keyword>
<dbReference type="InterPro" id="IPR043128">
    <property type="entry name" value="Rev_trsase/Diguanyl_cyclase"/>
</dbReference>
<dbReference type="SUPFAM" id="SSF56672">
    <property type="entry name" value="DNA/RNA polymerases"/>
    <property type="match status" value="1"/>
</dbReference>
<keyword evidence="9" id="KW-1185">Reference proteome</keyword>
<dbReference type="InterPro" id="IPR043502">
    <property type="entry name" value="DNA/RNA_pol_sf"/>
</dbReference>
<dbReference type="Gene3D" id="3.10.10.10">
    <property type="entry name" value="HIV Type 1 Reverse Transcriptase, subunit A, domain 1"/>
    <property type="match status" value="1"/>
</dbReference>
<keyword evidence="4" id="KW-0255">Endonuclease</keyword>
<dbReference type="GO" id="GO:0016779">
    <property type="term" value="F:nucleotidyltransferase activity"/>
    <property type="evidence" value="ECO:0007669"/>
    <property type="project" value="UniProtKB-KW"/>
</dbReference>
<evidence type="ECO:0000256" key="3">
    <source>
        <dbReference type="ARBA" id="ARBA00022722"/>
    </source>
</evidence>
<evidence type="ECO:0000256" key="4">
    <source>
        <dbReference type="ARBA" id="ARBA00022759"/>
    </source>
</evidence>
<dbReference type="SUPFAM" id="SSF50630">
    <property type="entry name" value="Acid proteases"/>
    <property type="match status" value="1"/>
</dbReference>
<dbReference type="InterPro" id="IPR001878">
    <property type="entry name" value="Znf_CCHC"/>
</dbReference>
<feature type="domain" description="Reverse transcriptase" evidence="7">
    <location>
        <begin position="514"/>
        <end position="585"/>
    </location>
</feature>
<dbReference type="Gene3D" id="4.10.60.10">
    <property type="entry name" value="Zinc finger, CCHC-type"/>
    <property type="match status" value="1"/>
</dbReference>
<evidence type="ECO:0008006" key="10">
    <source>
        <dbReference type="Google" id="ProtNLM"/>
    </source>
</evidence>
<dbReference type="GO" id="GO:0004519">
    <property type="term" value="F:endonuclease activity"/>
    <property type="evidence" value="ECO:0007669"/>
    <property type="project" value="UniProtKB-KW"/>
</dbReference>
<accession>A0A8R1ESM1</accession>
<evidence type="ECO:0000259" key="6">
    <source>
        <dbReference type="PROSITE" id="PS50158"/>
    </source>
</evidence>
<evidence type="ECO:0000313" key="9">
    <source>
        <dbReference type="Proteomes" id="UP000005237"/>
    </source>
</evidence>
<dbReference type="Proteomes" id="UP000005237">
    <property type="component" value="Unassembled WGS sequence"/>
</dbReference>
<dbReference type="EnsemblMetazoa" id="CJA39484.1">
    <property type="protein sequence ID" value="CJA39484.1"/>
    <property type="gene ID" value="WBGene00215331"/>
</dbReference>
<organism evidence="8 9">
    <name type="scientific">Caenorhabditis japonica</name>
    <dbReference type="NCBI Taxonomy" id="281687"/>
    <lineage>
        <taxon>Eukaryota</taxon>
        <taxon>Metazoa</taxon>
        <taxon>Ecdysozoa</taxon>
        <taxon>Nematoda</taxon>
        <taxon>Chromadorea</taxon>
        <taxon>Rhabditida</taxon>
        <taxon>Rhabditina</taxon>
        <taxon>Rhabditomorpha</taxon>
        <taxon>Rhabditoidea</taxon>
        <taxon>Rhabditidae</taxon>
        <taxon>Peloderinae</taxon>
        <taxon>Caenorhabditis</taxon>
    </lineage>
</organism>
<keyword evidence="5" id="KW-0863">Zinc-finger</keyword>
<dbReference type="SUPFAM" id="SSF57756">
    <property type="entry name" value="Retrovirus zinc finger-like domains"/>
    <property type="match status" value="1"/>
</dbReference>
<dbReference type="InterPro" id="IPR036875">
    <property type="entry name" value="Znf_CCHC_sf"/>
</dbReference>
<dbReference type="PROSITE" id="PS50158">
    <property type="entry name" value="ZF_CCHC"/>
    <property type="match status" value="1"/>
</dbReference>
<dbReference type="PROSITE" id="PS50878">
    <property type="entry name" value="RT_POL"/>
    <property type="match status" value="1"/>
</dbReference>
<keyword evidence="5" id="KW-0479">Metal-binding</keyword>
<evidence type="ECO:0000313" key="8">
    <source>
        <dbReference type="EnsemblMetazoa" id="CJA39484.1"/>
    </source>
</evidence>
<evidence type="ECO:0000259" key="7">
    <source>
        <dbReference type="PROSITE" id="PS50878"/>
    </source>
</evidence>
<keyword evidence="2" id="KW-0548">Nucleotidyltransferase</keyword>
<evidence type="ECO:0000256" key="2">
    <source>
        <dbReference type="ARBA" id="ARBA00022695"/>
    </source>
</evidence>
<keyword evidence="1" id="KW-0808">Transferase</keyword>
<protein>
    <recommendedName>
        <fullName evidence="10">CCHC-type domain-containing protein</fullName>
    </recommendedName>
</protein>
<sequence>MLFRSIENRFGRPIKEVFEEFEQRLRRRQGDSRTHSLAEFDGLRRGVNQRMWEYIPEIEKWSQKAYPNLDKESLSQMRVTKLMMAVKADHNLQNLLVMKRRETAPEEQYETLKDIVLQQENERRRDYSQRKVFNGRQGVKKEYLWRGNEERKNQEAGRTVQKRNEERCERREDNRNSAKCFNCGGKGHVARQCTSRPVNRVDKDEKKSENGIVGAEMVEQCELLGQRRKVTIDSGAVVSVILSGAWERLKKGCRDWKDKCEMLEKPQFTLINASKLSMPVTQQVRLEIEIRGRKAPVVFQIVHNEMDLFLLGTNAFKTIGVELKWQAERAVARTAQKLRVPPQTCAQISVKLDADMGAQVLLESSEDWMANSLCTKNEKGILMAVVANWKDQPLLINKNQVLGVVSSDWEIYEKENDFSVNMMEFDRKKDTEKIHMKEKVLKMLEDNGNIPEGKIQATLEEYWDVFAVEDSQLTQTEVVKCVIELEKTEPIRQKCRPVPLALQEKVRLMLEDMEKRKIIKKCTSPWASPVVLVKKKDGTIRMCVDYRKLNSVIRLNAHPLPHIESTLQALGDKKWFTTLDLMAGY</sequence>
<evidence type="ECO:0000256" key="1">
    <source>
        <dbReference type="ARBA" id="ARBA00022679"/>
    </source>
</evidence>
<dbReference type="InterPro" id="IPR021109">
    <property type="entry name" value="Peptidase_aspartic_dom_sf"/>
</dbReference>
<reference evidence="8" key="2">
    <citation type="submission" date="2022-06" db="UniProtKB">
        <authorList>
            <consortium name="EnsemblMetazoa"/>
        </authorList>
    </citation>
    <scope>IDENTIFICATION</scope>
    <source>
        <strain evidence="8">DF5081</strain>
    </source>
</reference>
<keyword evidence="3" id="KW-0540">Nuclease</keyword>
<dbReference type="SMART" id="SM00343">
    <property type="entry name" value="ZnF_C2HC"/>
    <property type="match status" value="1"/>
</dbReference>
<dbReference type="GO" id="GO:0003676">
    <property type="term" value="F:nucleic acid binding"/>
    <property type="evidence" value="ECO:0007669"/>
    <property type="project" value="InterPro"/>
</dbReference>
<reference evidence="9" key="1">
    <citation type="submission" date="2010-08" db="EMBL/GenBank/DDBJ databases">
        <authorList>
            <consortium name="Caenorhabditis japonica Sequencing Consortium"/>
            <person name="Wilson R.K."/>
        </authorList>
    </citation>
    <scope>NUCLEOTIDE SEQUENCE [LARGE SCALE GENOMIC DNA]</scope>
    <source>
        <strain evidence="9">DF5081</strain>
    </source>
</reference>
<dbReference type="CDD" id="cd01647">
    <property type="entry name" value="RT_LTR"/>
    <property type="match status" value="1"/>
</dbReference>
<evidence type="ECO:0000256" key="5">
    <source>
        <dbReference type="PROSITE-ProRule" id="PRU00047"/>
    </source>
</evidence>
<dbReference type="Gene3D" id="3.30.70.270">
    <property type="match status" value="1"/>
</dbReference>
<dbReference type="AlphaFoldDB" id="A0A8R1ESM1"/>